<evidence type="ECO:0000259" key="1">
    <source>
        <dbReference type="PROSITE" id="PS50011"/>
    </source>
</evidence>
<dbReference type="InterPro" id="IPR052751">
    <property type="entry name" value="Plant_MAPKKK"/>
</dbReference>
<proteinExistence type="predicted"/>
<dbReference type="GO" id="GO:0007165">
    <property type="term" value="P:signal transduction"/>
    <property type="evidence" value="ECO:0007669"/>
    <property type="project" value="TreeGrafter"/>
</dbReference>
<keyword evidence="2" id="KW-0418">Kinase</keyword>
<keyword evidence="3" id="KW-1185">Reference proteome</keyword>
<feature type="domain" description="Protein kinase" evidence="1">
    <location>
        <begin position="1"/>
        <end position="227"/>
    </location>
</feature>
<dbReference type="InterPro" id="IPR011009">
    <property type="entry name" value="Kinase-like_dom_sf"/>
</dbReference>
<dbReference type="PANTHER" id="PTHR48011:SF4">
    <property type="entry name" value="MITOGEN-ACTIVATED PROTEIN KINASE KINASE KINASE 19"/>
    <property type="match status" value="1"/>
</dbReference>
<dbReference type="EMBL" id="ML120395">
    <property type="protein sequence ID" value="RPA98437.1"/>
    <property type="molecule type" value="Genomic_DNA"/>
</dbReference>
<dbReference type="InterPro" id="IPR008271">
    <property type="entry name" value="Ser/Thr_kinase_AS"/>
</dbReference>
<dbReference type="GO" id="GO:0004672">
    <property type="term" value="F:protein kinase activity"/>
    <property type="evidence" value="ECO:0007669"/>
    <property type="project" value="InterPro"/>
</dbReference>
<organism evidence="2 3">
    <name type="scientific">Choiromyces venosus 120613-1</name>
    <dbReference type="NCBI Taxonomy" id="1336337"/>
    <lineage>
        <taxon>Eukaryota</taxon>
        <taxon>Fungi</taxon>
        <taxon>Dikarya</taxon>
        <taxon>Ascomycota</taxon>
        <taxon>Pezizomycotina</taxon>
        <taxon>Pezizomycetes</taxon>
        <taxon>Pezizales</taxon>
        <taxon>Tuberaceae</taxon>
        <taxon>Choiromyces</taxon>
    </lineage>
</organism>
<dbReference type="GO" id="GO:0005524">
    <property type="term" value="F:ATP binding"/>
    <property type="evidence" value="ECO:0007669"/>
    <property type="project" value="InterPro"/>
</dbReference>
<evidence type="ECO:0000313" key="3">
    <source>
        <dbReference type="Proteomes" id="UP000276215"/>
    </source>
</evidence>
<dbReference type="InterPro" id="IPR000719">
    <property type="entry name" value="Prot_kinase_dom"/>
</dbReference>
<dbReference type="Proteomes" id="UP000276215">
    <property type="component" value="Unassembled WGS sequence"/>
</dbReference>
<dbReference type="STRING" id="1336337.A0A3N4JMB0"/>
<dbReference type="PROSITE" id="PS00108">
    <property type="entry name" value="PROTEIN_KINASE_ST"/>
    <property type="match status" value="1"/>
</dbReference>
<gene>
    <name evidence="2" type="ORF">L873DRAFT_1024537</name>
</gene>
<accession>A0A3N4JMB0</accession>
<reference evidence="2 3" key="1">
    <citation type="journal article" date="2018" name="Nat. Ecol. Evol.">
        <title>Pezizomycetes genomes reveal the molecular basis of ectomycorrhizal truffle lifestyle.</title>
        <authorList>
            <person name="Murat C."/>
            <person name="Payen T."/>
            <person name="Noel B."/>
            <person name="Kuo A."/>
            <person name="Morin E."/>
            <person name="Chen J."/>
            <person name="Kohler A."/>
            <person name="Krizsan K."/>
            <person name="Balestrini R."/>
            <person name="Da Silva C."/>
            <person name="Montanini B."/>
            <person name="Hainaut M."/>
            <person name="Levati E."/>
            <person name="Barry K.W."/>
            <person name="Belfiori B."/>
            <person name="Cichocki N."/>
            <person name="Clum A."/>
            <person name="Dockter R.B."/>
            <person name="Fauchery L."/>
            <person name="Guy J."/>
            <person name="Iotti M."/>
            <person name="Le Tacon F."/>
            <person name="Lindquist E.A."/>
            <person name="Lipzen A."/>
            <person name="Malagnac F."/>
            <person name="Mello A."/>
            <person name="Molinier V."/>
            <person name="Miyauchi S."/>
            <person name="Poulain J."/>
            <person name="Riccioni C."/>
            <person name="Rubini A."/>
            <person name="Sitrit Y."/>
            <person name="Splivallo R."/>
            <person name="Traeger S."/>
            <person name="Wang M."/>
            <person name="Zifcakova L."/>
            <person name="Wipf D."/>
            <person name="Zambonelli A."/>
            <person name="Paolocci F."/>
            <person name="Nowrousian M."/>
            <person name="Ottonello S."/>
            <person name="Baldrian P."/>
            <person name="Spatafora J.W."/>
            <person name="Henrissat B."/>
            <person name="Nagy L.G."/>
            <person name="Aury J.M."/>
            <person name="Wincker P."/>
            <person name="Grigoriev I.V."/>
            <person name="Bonfante P."/>
            <person name="Martin F.M."/>
        </authorList>
    </citation>
    <scope>NUCLEOTIDE SEQUENCE [LARGE SCALE GENOMIC DNA]</scope>
    <source>
        <strain evidence="2 3">120613-1</strain>
    </source>
</reference>
<dbReference type="Pfam" id="PF00069">
    <property type="entry name" value="Pkinase"/>
    <property type="match status" value="1"/>
</dbReference>
<dbReference type="AlphaFoldDB" id="A0A3N4JMB0"/>
<evidence type="ECO:0000313" key="2">
    <source>
        <dbReference type="EMBL" id="RPA98437.1"/>
    </source>
</evidence>
<keyword evidence="2" id="KW-0808">Transferase</keyword>
<name>A0A3N4JMB0_9PEZI</name>
<dbReference type="SUPFAM" id="SSF56112">
    <property type="entry name" value="Protein kinase-like (PK-like)"/>
    <property type="match status" value="1"/>
</dbReference>
<dbReference type="OrthoDB" id="626167at2759"/>
<dbReference type="PROSITE" id="PS50011">
    <property type="entry name" value="PROTEIN_KINASE_DOM"/>
    <property type="match status" value="1"/>
</dbReference>
<dbReference type="PANTHER" id="PTHR48011">
    <property type="entry name" value="CCR4-NOT TRANSCRIPTIONAL COMPLEX SUBUNIT CAF120-RELATED"/>
    <property type="match status" value="1"/>
</dbReference>
<sequence>MVEAKVGLCQDIARGLDALHAHGVVHSDIKMSNVLITHDATRLVSMSSSEPSIRCTRDSPFTAKIADFGSSAVLEDCEGENAELIARTDNYAALEVIQGRPIRKVDIHKIDIYSAGLVFCEILMDGKGFWNAAAEFNINNYEPLKPEQMLELRFTDRVVEVAKAAIQQHEARTEGIITELGERIMLWSEISYTPVQIEVFQEIIGTCLRLDPDDRADSLMAALKPWHKVTTVESLVGVNGKIKSSI</sequence>
<dbReference type="Gene3D" id="1.10.510.10">
    <property type="entry name" value="Transferase(Phosphotransferase) domain 1"/>
    <property type="match status" value="1"/>
</dbReference>
<dbReference type="SMART" id="SM00220">
    <property type="entry name" value="S_TKc"/>
    <property type="match status" value="1"/>
</dbReference>
<protein>
    <submittedName>
        <fullName evidence="2">Kinase-like protein</fullName>
    </submittedName>
</protein>